<gene>
    <name evidence="9" type="ORF">A4X03_0g3558</name>
    <name evidence="8" type="ORF">JKIAZH3_G7945</name>
</gene>
<dbReference type="EMBL" id="LWDD02000416">
    <property type="protein sequence ID" value="KAE8261083.1"/>
    <property type="molecule type" value="Genomic_DNA"/>
</dbReference>
<dbReference type="InterPro" id="IPR000791">
    <property type="entry name" value="Gpr1/Fun34/SatP-like"/>
</dbReference>
<evidence type="ECO:0000256" key="4">
    <source>
        <dbReference type="ARBA" id="ARBA00022989"/>
    </source>
</evidence>
<dbReference type="AlphaFoldDB" id="A0A177U6I1"/>
<keyword evidence="11" id="KW-1185">Reference proteome</keyword>
<proteinExistence type="inferred from homology"/>
<feature type="transmembrane region" description="Helical" evidence="7">
    <location>
        <begin position="64"/>
        <end position="82"/>
    </location>
</feature>
<reference evidence="9" key="1">
    <citation type="submission" date="2016-04" db="EMBL/GenBank/DDBJ databases">
        <authorList>
            <person name="Nguyen H.D."/>
            <person name="Kesanakurti P."/>
            <person name="Cullis J."/>
            <person name="Levesque C.A."/>
            <person name="Hambleton S."/>
        </authorList>
    </citation>
    <scope>NUCLEOTIDE SEQUENCE</scope>
    <source>
        <strain evidence="9">DAOMC 238032</strain>
    </source>
</reference>
<dbReference type="GO" id="GO:0015123">
    <property type="term" value="F:acetate transmembrane transporter activity"/>
    <property type="evidence" value="ECO:0007669"/>
    <property type="project" value="TreeGrafter"/>
</dbReference>
<dbReference type="PANTHER" id="PTHR31123:SF1">
    <property type="entry name" value="ACCUMULATION OF DYADS PROTEIN 2-RELATED"/>
    <property type="match status" value="1"/>
</dbReference>
<feature type="region of interest" description="Disordered" evidence="6">
    <location>
        <begin position="1"/>
        <end position="59"/>
    </location>
</feature>
<reference evidence="9" key="2">
    <citation type="journal article" date="2019" name="IMA Fungus">
        <title>Genome sequencing and comparison of five Tilletia species to identify candidate genes for the detection of regulated species infecting wheat.</title>
        <authorList>
            <person name="Nguyen H.D.T."/>
            <person name="Sultana T."/>
            <person name="Kesanakurti P."/>
            <person name="Hambleton S."/>
        </authorList>
    </citation>
    <scope>NUCLEOTIDE SEQUENCE</scope>
    <source>
        <strain evidence="9">DAOMC 238032</strain>
    </source>
</reference>
<dbReference type="PROSITE" id="PS01114">
    <property type="entry name" value="GPR1_FUN34_YAAH"/>
    <property type="match status" value="1"/>
</dbReference>
<sequence>MTTHLPEGPKLAGTAPHTSAGAMGGASYEPPRQAPMHYPSEGESQSREPRHSPMPKYRRRSVNPAPLGLLAFATLWWIWGLINVHTRGISFSNGIVPVALALGLAMILSGIICLSRSPNTWGSTFFVLYGAYWISLALFWIPWFNVITLPGAQFGNSLGVYYSGWLILSVLLTLASLRTSLMIVIMMSFLDLVYLLLMVEAFTTSSSPRLQRSAGAFSLVVAALATYAGLHGLMSRDASPFVLPGFEFGDKDD</sequence>
<evidence type="ECO:0000313" key="11">
    <source>
        <dbReference type="Proteomes" id="UP000836402"/>
    </source>
</evidence>
<evidence type="ECO:0000256" key="7">
    <source>
        <dbReference type="SAM" id="Phobius"/>
    </source>
</evidence>
<organism evidence="9 10">
    <name type="scientific">Tilletia caries</name>
    <name type="common">wheat bunt fungus</name>
    <dbReference type="NCBI Taxonomy" id="13290"/>
    <lineage>
        <taxon>Eukaryota</taxon>
        <taxon>Fungi</taxon>
        <taxon>Dikarya</taxon>
        <taxon>Basidiomycota</taxon>
        <taxon>Ustilaginomycotina</taxon>
        <taxon>Exobasidiomycetes</taxon>
        <taxon>Tilletiales</taxon>
        <taxon>Tilletiaceae</taxon>
        <taxon>Tilletia</taxon>
    </lineage>
</organism>
<feature type="transmembrane region" description="Helical" evidence="7">
    <location>
        <begin position="159"/>
        <end position="177"/>
    </location>
</feature>
<dbReference type="Pfam" id="PF01184">
    <property type="entry name" value="Gpr1_Fun34_YaaH"/>
    <property type="match status" value="1"/>
</dbReference>
<feature type="transmembrane region" description="Helical" evidence="7">
    <location>
        <begin position="184"/>
        <end position="202"/>
    </location>
</feature>
<evidence type="ECO:0000256" key="6">
    <source>
        <dbReference type="SAM" id="MobiDB-lite"/>
    </source>
</evidence>
<dbReference type="Proteomes" id="UP000836402">
    <property type="component" value="Unassembled WGS sequence"/>
</dbReference>
<dbReference type="PANTHER" id="PTHR31123">
    <property type="entry name" value="ACCUMULATION OF DYADS PROTEIN 2-RELATED"/>
    <property type="match status" value="1"/>
</dbReference>
<evidence type="ECO:0000256" key="3">
    <source>
        <dbReference type="ARBA" id="ARBA00022692"/>
    </source>
</evidence>
<comment type="subcellular location">
    <subcellularLocation>
        <location evidence="1">Membrane</location>
        <topology evidence="1">Multi-pass membrane protein</topology>
    </subcellularLocation>
</comment>
<reference evidence="8" key="3">
    <citation type="submission" date="2020-10" db="EMBL/GenBank/DDBJ databases">
        <authorList>
            <person name="Sedaghatjoo S."/>
        </authorList>
    </citation>
    <scope>NUCLEOTIDE SEQUENCE</scope>
    <source>
        <strain evidence="8">AZH3</strain>
    </source>
</reference>
<evidence type="ECO:0000313" key="9">
    <source>
        <dbReference type="EMBL" id="KAE8261083.1"/>
    </source>
</evidence>
<evidence type="ECO:0000313" key="8">
    <source>
        <dbReference type="EMBL" id="CAD6904938.1"/>
    </source>
</evidence>
<name>A0A177U6I1_9BASI</name>
<dbReference type="GO" id="GO:0005886">
    <property type="term" value="C:plasma membrane"/>
    <property type="evidence" value="ECO:0007669"/>
    <property type="project" value="TreeGrafter"/>
</dbReference>
<evidence type="ECO:0000256" key="5">
    <source>
        <dbReference type="ARBA" id="ARBA00023136"/>
    </source>
</evidence>
<feature type="transmembrane region" description="Helical" evidence="7">
    <location>
        <begin position="94"/>
        <end position="114"/>
    </location>
</feature>
<evidence type="ECO:0000313" key="10">
    <source>
        <dbReference type="Proteomes" id="UP000077671"/>
    </source>
</evidence>
<keyword evidence="5 7" id="KW-0472">Membrane</keyword>
<evidence type="ECO:0000256" key="1">
    <source>
        <dbReference type="ARBA" id="ARBA00004141"/>
    </source>
</evidence>
<keyword evidence="3 7" id="KW-0812">Transmembrane</keyword>
<dbReference type="NCBIfam" id="NF038013">
    <property type="entry name" value="AceTr_1"/>
    <property type="match status" value="1"/>
</dbReference>
<dbReference type="EMBL" id="CAJHJG010000692">
    <property type="protein sequence ID" value="CAD6904938.1"/>
    <property type="molecule type" value="Genomic_DNA"/>
</dbReference>
<feature type="transmembrane region" description="Helical" evidence="7">
    <location>
        <begin position="214"/>
        <end position="233"/>
    </location>
</feature>
<accession>A0A177U6I1</accession>
<dbReference type="InterPro" id="IPR051633">
    <property type="entry name" value="AceTr"/>
</dbReference>
<feature type="transmembrane region" description="Helical" evidence="7">
    <location>
        <begin position="126"/>
        <end position="147"/>
    </location>
</feature>
<comment type="caution">
    <text evidence="9">The sequence shown here is derived from an EMBL/GenBank/DDBJ whole genome shotgun (WGS) entry which is preliminary data.</text>
</comment>
<keyword evidence="4 7" id="KW-1133">Transmembrane helix</keyword>
<protein>
    <submittedName>
        <fullName evidence="9">Uncharacterized protein</fullName>
    </submittedName>
</protein>
<comment type="similarity">
    <text evidence="2">Belongs to the acetate uptake transporter (AceTr) (TC 2.A.96) family.</text>
</comment>
<dbReference type="InterPro" id="IPR047622">
    <property type="entry name" value="GPR1_FUN34_YAAH"/>
</dbReference>
<evidence type="ECO:0000256" key="2">
    <source>
        <dbReference type="ARBA" id="ARBA00005587"/>
    </source>
</evidence>
<dbReference type="Proteomes" id="UP000077671">
    <property type="component" value="Unassembled WGS sequence"/>
</dbReference>